<dbReference type="Proteomes" id="UP000600214">
    <property type="component" value="Unassembled WGS sequence"/>
</dbReference>
<keyword evidence="6" id="KW-1133">Transmembrane helix</keyword>
<dbReference type="CDD" id="cd06530">
    <property type="entry name" value="S26_SPase_I"/>
    <property type="match status" value="2"/>
</dbReference>
<evidence type="ECO:0000256" key="3">
    <source>
        <dbReference type="ARBA" id="ARBA00013208"/>
    </source>
</evidence>
<dbReference type="SUPFAM" id="SSF51306">
    <property type="entry name" value="LexA/Signal peptidase"/>
    <property type="match status" value="2"/>
</dbReference>
<dbReference type="EMBL" id="BMIA01000001">
    <property type="protein sequence ID" value="GGH22674.1"/>
    <property type="molecule type" value="Genomic_DNA"/>
</dbReference>
<reference evidence="9" key="1">
    <citation type="journal article" date="2019" name="Int. J. Syst. Evol. Microbiol.">
        <title>The Global Catalogue of Microorganisms (GCM) 10K type strain sequencing project: providing services to taxonomists for standard genome sequencing and annotation.</title>
        <authorList>
            <consortium name="The Broad Institute Genomics Platform"/>
            <consortium name="The Broad Institute Genome Sequencing Center for Infectious Disease"/>
            <person name="Wu L."/>
            <person name="Ma J."/>
        </authorList>
    </citation>
    <scope>NUCLEOTIDE SEQUENCE [LARGE SCALE GENOMIC DNA]</scope>
    <source>
        <strain evidence="9">CGMCC 1.15288</strain>
    </source>
</reference>
<evidence type="ECO:0000259" key="7">
    <source>
        <dbReference type="Pfam" id="PF10502"/>
    </source>
</evidence>
<dbReference type="PRINTS" id="PR00727">
    <property type="entry name" value="LEADERPTASE"/>
</dbReference>
<comment type="similarity">
    <text evidence="2 6">Belongs to the peptidase S26 family.</text>
</comment>
<dbReference type="InterPro" id="IPR036286">
    <property type="entry name" value="LexA/Signal_pep-like_sf"/>
</dbReference>
<evidence type="ECO:0000313" key="9">
    <source>
        <dbReference type="Proteomes" id="UP000600214"/>
    </source>
</evidence>
<comment type="catalytic activity">
    <reaction evidence="1 6">
        <text>Cleavage of hydrophobic, N-terminal signal or leader sequences from secreted and periplasmic proteins.</text>
        <dbReference type="EC" id="3.4.21.89"/>
    </reaction>
</comment>
<evidence type="ECO:0000256" key="4">
    <source>
        <dbReference type="ARBA" id="ARBA00019232"/>
    </source>
</evidence>
<keyword evidence="6" id="KW-0812">Transmembrane</keyword>
<name>A0ABQ1YEF4_9BACT</name>
<dbReference type="PANTHER" id="PTHR43390:SF1">
    <property type="entry name" value="CHLOROPLAST PROCESSING PEPTIDASE"/>
    <property type="match status" value="1"/>
</dbReference>
<evidence type="ECO:0000313" key="8">
    <source>
        <dbReference type="EMBL" id="GGH22674.1"/>
    </source>
</evidence>
<evidence type="ECO:0000256" key="6">
    <source>
        <dbReference type="RuleBase" id="RU362042"/>
    </source>
</evidence>
<dbReference type="EC" id="3.4.21.89" evidence="3 6"/>
<dbReference type="PROSITE" id="PS00761">
    <property type="entry name" value="SPASE_I_3"/>
    <property type="match status" value="1"/>
</dbReference>
<dbReference type="InterPro" id="IPR019758">
    <property type="entry name" value="Pept_S26A_signal_pept_1_CS"/>
</dbReference>
<protein>
    <recommendedName>
        <fullName evidence="4 6">Signal peptidase I</fullName>
        <ecNumber evidence="3 6">3.4.21.89</ecNumber>
    </recommendedName>
</protein>
<dbReference type="NCBIfam" id="TIGR02227">
    <property type="entry name" value="sigpep_I_bact"/>
    <property type="match status" value="2"/>
</dbReference>
<keyword evidence="5 6" id="KW-0378">Hydrolase</keyword>
<evidence type="ECO:0000256" key="1">
    <source>
        <dbReference type="ARBA" id="ARBA00000677"/>
    </source>
</evidence>
<keyword evidence="9" id="KW-1185">Reference proteome</keyword>
<keyword evidence="6" id="KW-0472">Membrane</keyword>
<dbReference type="InterPro" id="IPR000223">
    <property type="entry name" value="Pept_S26A_signal_pept_1"/>
</dbReference>
<feature type="domain" description="Peptidase S26" evidence="7">
    <location>
        <begin position="30"/>
        <end position="190"/>
    </location>
</feature>
<organism evidence="8 9">
    <name type="scientific">Dyadobacter endophyticus</name>
    <dbReference type="NCBI Taxonomy" id="1749036"/>
    <lineage>
        <taxon>Bacteria</taxon>
        <taxon>Pseudomonadati</taxon>
        <taxon>Bacteroidota</taxon>
        <taxon>Cytophagia</taxon>
        <taxon>Cytophagales</taxon>
        <taxon>Spirosomataceae</taxon>
        <taxon>Dyadobacter</taxon>
    </lineage>
</organism>
<gene>
    <name evidence="8" type="ORF">GCM10007423_04700</name>
</gene>
<dbReference type="Gene3D" id="2.10.109.10">
    <property type="entry name" value="Umud Fragment, subunit A"/>
    <property type="match status" value="2"/>
</dbReference>
<sequence>MPSKHSVLMSLAEIISKPTSTPAPKKSAFREWFDSILFAVVAATLIRWLFFSAFVIPTPSMENSLLVGDYLFVSRLHYGTTTPVTPLQMPLTHQTIWGTSIPSYLDWIRLPQYRLPGFTDVKNGDVVVFYLPVEHPDMYQKYSNVLPDLRPHPTDLRSNYIKRCVGIPGDKLEVRHGQVYVNGHVQELPPRMQNEFFVSVKTAVNEENVFRKNGIVDYTQFTETFGDSVAANDEAGYIVKTTAALAERLKTYDFVKRVEPVFMEKGLKEPYLFPTTDAVDWNKDNYGPIAIPEAGMSVPLTEVNIALYGDIIRNYDGNENVVIENNKVTIAGKQISDYTFKQDYYFMMGDNRHDSADSRYWGFVPKDHIVGKAVFVWMSIDPNPTSFLKKIRWDRIFRIIE</sequence>
<proteinExistence type="inferred from homology"/>
<evidence type="ECO:0000256" key="5">
    <source>
        <dbReference type="ARBA" id="ARBA00022801"/>
    </source>
</evidence>
<dbReference type="Pfam" id="PF10502">
    <property type="entry name" value="Peptidase_S26"/>
    <property type="match status" value="2"/>
</dbReference>
<keyword evidence="6" id="KW-0645">Protease</keyword>
<accession>A0ABQ1YEF4</accession>
<comment type="caution">
    <text evidence="8">The sequence shown here is derived from an EMBL/GenBank/DDBJ whole genome shotgun (WGS) entry which is preliminary data.</text>
</comment>
<evidence type="ECO:0000256" key="2">
    <source>
        <dbReference type="ARBA" id="ARBA00009370"/>
    </source>
</evidence>
<feature type="transmembrane region" description="Helical" evidence="6">
    <location>
        <begin position="35"/>
        <end position="56"/>
    </location>
</feature>
<dbReference type="PANTHER" id="PTHR43390">
    <property type="entry name" value="SIGNAL PEPTIDASE I"/>
    <property type="match status" value="1"/>
</dbReference>
<dbReference type="InterPro" id="IPR019533">
    <property type="entry name" value="Peptidase_S26"/>
</dbReference>
<comment type="subcellular location">
    <subcellularLocation>
        <location evidence="6">Membrane</location>
        <topology evidence="6">Single-pass type II membrane protein</topology>
    </subcellularLocation>
</comment>
<feature type="domain" description="Peptidase S26" evidence="7">
    <location>
        <begin position="339"/>
        <end position="378"/>
    </location>
</feature>